<comment type="caution">
    <text evidence="6">The sequence shown here is derived from an EMBL/GenBank/DDBJ whole genome shotgun (WGS) entry which is preliminary data.</text>
</comment>
<feature type="transmembrane region" description="Helical" evidence="5">
    <location>
        <begin position="21"/>
        <end position="39"/>
    </location>
</feature>
<keyword evidence="3 5" id="KW-1133">Transmembrane helix</keyword>
<keyword evidence="7" id="KW-1185">Reference proteome</keyword>
<evidence type="ECO:0000256" key="1">
    <source>
        <dbReference type="ARBA" id="ARBA00004141"/>
    </source>
</evidence>
<organism evidence="6 7">
    <name type="scientific">Nocardia albiluteola</name>
    <dbReference type="NCBI Taxonomy" id="2842303"/>
    <lineage>
        <taxon>Bacteria</taxon>
        <taxon>Bacillati</taxon>
        <taxon>Actinomycetota</taxon>
        <taxon>Actinomycetes</taxon>
        <taxon>Mycobacteriales</taxon>
        <taxon>Nocardiaceae</taxon>
        <taxon>Nocardia</taxon>
    </lineage>
</organism>
<keyword evidence="4 5" id="KW-0472">Membrane</keyword>
<feature type="transmembrane region" description="Helical" evidence="5">
    <location>
        <begin position="51"/>
        <end position="71"/>
    </location>
</feature>
<reference evidence="6 7" key="1">
    <citation type="submission" date="2021-06" db="EMBL/GenBank/DDBJ databases">
        <title>Actinomycetes sequencing.</title>
        <authorList>
            <person name="Shan Q."/>
        </authorList>
    </citation>
    <scope>NUCLEOTIDE SEQUENCE [LARGE SCALE GENOMIC DNA]</scope>
    <source>
        <strain evidence="6 7">NEAU-G5</strain>
    </source>
</reference>
<dbReference type="RefSeq" id="WP_215915288.1">
    <property type="nucleotide sequence ID" value="NZ_JAHKNI010000001.1"/>
</dbReference>
<protein>
    <submittedName>
        <fullName evidence="6">Ion transporter</fullName>
    </submittedName>
</protein>
<dbReference type="EMBL" id="JAHKNI010000001">
    <property type="protein sequence ID" value="MBU3060420.1"/>
    <property type="molecule type" value="Genomic_DNA"/>
</dbReference>
<proteinExistence type="predicted"/>
<name>A0ABS6AS55_9NOCA</name>
<gene>
    <name evidence="6" type="ORF">KO481_02645</name>
</gene>
<evidence type="ECO:0000256" key="2">
    <source>
        <dbReference type="ARBA" id="ARBA00022692"/>
    </source>
</evidence>
<keyword evidence="2 5" id="KW-0812">Transmembrane</keyword>
<evidence type="ECO:0000313" key="7">
    <source>
        <dbReference type="Proteomes" id="UP000733379"/>
    </source>
</evidence>
<dbReference type="SUPFAM" id="SSF81324">
    <property type="entry name" value="Voltage-gated potassium channels"/>
    <property type="match status" value="1"/>
</dbReference>
<dbReference type="Gene3D" id="1.20.120.350">
    <property type="entry name" value="Voltage-gated potassium channels. Chain C"/>
    <property type="match status" value="1"/>
</dbReference>
<evidence type="ECO:0000256" key="5">
    <source>
        <dbReference type="SAM" id="Phobius"/>
    </source>
</evidence>
<comment type="subcellular location">
    <subcellularLocation>
        <location evidence="1">Membrane</location>
        <topology evidence="1">Multi-pass membrane protein</topology>
    </subcellularLocation>
</comment>
<accession>A0ABS6AS55</accession>
<dbReference type="Proteomes" id="UP000733379">
    <property type="component" value="Unassembled WGS sequence"/>
</dbReference>
<dbReference type="InterPro" id="IPR027359">
    <property type="entry name" value="Volt_channel_dom_sf"/>
</dbReference>
<evidence type="ECO:0000256" key="4">
    <source>
        <dbReference type="ARBA" id="ARBA00023136"/>
    </source>
</evidence>
<evidence type="ECO:0000313" key="6">
    <source>
        <dbReference type="EMBL" id="MBU3060420.1"/>
    </source>
</evidence>
<evidence type="ECO:0000256" key="3">
    <source>
        <dbReference type="ARBA" id="ARBA00022989"/>
    </source>
</evidence>
<sequence length="264" mass="30076">MAQYRTAAGQQEYPRKPPILWTDYFMLAVALVSAALIGWVDLLPVPGGPWLGAIVIADYVTCGIFALEFLWRWRREDWSWNFPFVYWYEVLCLIPATAPYFHDSHTVRIVVLLVRVLRLADRVFGDQVTVAIVNRSMGAIVEAIKRPVTMAVLEEITAVLRVGQYTRNIASALEENHAELDAMIMELIKNDPQLGRVRYMPFHDEIIRGIANTAFRVISQVLADPRIDELVGDVLRENVHQMRRAIHEGVRVAETVDNKPIPSQ</sequence>